<reference evidence="7" key="1">
    <citation type="submission" date="2021-03" db="EMBL/GenBank/DDBJ databases">
        <authorList>
            <person name="Bekaert M."/>
        </authorList>
    </citation>
    <scope>NUCLEOTIDE SEQUENCE</scope>
</reference>
<evidence type="ECO:0000256" key="6">
    <source>
        <dbReference type="SAM" id="SignalP"/>
    </source>
</evidence>
<evidence type="ECO:0000313" key="8">
    <source>
        <dbReference type="Proteomes" id="UP000683360"/>
    </source>
</evidence>
<keyword evidence="5" id="KW-0812">Transmembrane</keyword>
<dbReference type="CDD" id="cd00112">
    <property type="entry name" value="LDLa"/>
    <property type="match status" value="1"/>
</dbReference>
<evidence type="ECO:0000256" key="2">
    <source>
        <dbReference type="ARBA" id="ARBA00022737"/>
    </source>
</evidence>
<evidence type="ECO:0000256" key="5">
    <source>
        <dbReference type="SAM" id="Phobius"/>
    </source>
</evidence>
<sequence length="261" mass="29630">MQIDLVLFLLVFSINVISATISEDYGEWGNWGDWSKCSVTCGYGSIHRNKNWIYKNGQVSNYTYSMIVECWTKKACPVDGGWTMWTAWSDCTRMCGGGTSTRTRLCLAPEPSSNGRNCDGYPREEQQCNVIFCPVLPDNFDMSVCNDTTFICKSQRQCISEVFHCDNKLQCHDGSDELPDECRKFNSLNSSGSQLNIVMNIMIIVIATLSVIVITNHPHCRRAQDLLVDITYYRYQSSDEGIYNVFCTETYNDYTVSKLVA</sequence>
<dbReference type="SMART" id="SM00209">
    <property type="entry name" value="TSP1"/>
    <property type="match status" value="2"/>
</dbReference>
<keyword evidence="1" id="KW-0245">EGF-like domain</keyword>
<dbReference type="PANTHER" id="PTHR16311:SF3">
    <property type="entry name" value="THROMBOSPONDIN TYPE-1 DOMAIN-CONTAINING PROTEIN 1"/>
    <property type="match status" value="1"/>
</dbReference>
<feature type="signal peptide" evidence="6">
    <location>
        <begin position="1"/>
        <end position="19"/>
    </location>
</feature>
<dbReference type="Gene3D" id="2.20.100.10">
    <property type="entry name" value="Thrombospondin type-1 (TSP1) repeat"/>
    <property type="match status" value="2"/>
</dbReference>
<dbReference type="FunFam" id="2.20.100.10:FF:000007">
    <property type="entry name" value="Thrombospondin 1"/>
    <property type="match status" value="1"/>
</dbReference>
<dbReference type="Proteomes" id="UP000683360">
    <property type="component" value="Unassembled WGS sequence"/>
</dbReference>
<evidence type="ECO:0000256" key="3">
    <source>
        <dbReference type="ARBA" id="ARBA00023157"/>
    </source>
</evidence>
<dbReference type="Pfam" id="PF00057">
    <property type="entry name" value="Ldl_recept_a"/>
    <property type="match status" value="1"/>
</dbReference>
<keyword evidence="3" id="KW-1015">Disulfide bond</keyword>
<dbReference type="EMBL" id="CAJPWZ010001110">
    <property type="protein sequence ID" value="CAG2208447.1"/>
    <property type="molecule type" value="Genomic_DNA"/>
</dbReference>
<dbReference type="GO" id="GO:0071944">
    <property type="term" value="C:cell periphery"/>
    <property type="evidence" value="ECO:0007669"/>
    <property type="project" value="TreeGrafter"/>
</dbReference>
<dbReference type="PRINTS" id="PR01705">
    <property type="entry name" value="TSP1REPEAT"/>
</dbReference>
<feature type="chain" id="PRO_5035742109" evidence="6">
    <location>
        <begin position="20"/>
        <end position="261"/>
    </location>
</feature>
<keyword evidence="8" id="KW-1185">Reference proteome</keyword>
<dbReference type="Pfam" id="PF00090">
    <property type="entry name" value="TSP_1"/>
    <property type="match status" value="2"/>
</dbReference>
<dbReference type="PROSITE" id="PS50068">
    <property type="entry name" value="LDLRA_2"/>
    <property type="match status" value="1"/>
</dbReference>
<dbReference type="InterPro" id="IPR000884">
    <property type="entry name" value="TSP1_rpt"/>
</dbReference>
<keyword evidence="2" id="KW-0677">Repeat</keyword>
<accession>A0A8S3RGJ9</accession>
<dbReference type="SUPFAM" id="SSF82895">
    <property type="entry name" value="TSP-1 type 1 repeat"/>
    <property type="match status" value="2"/>
</dbReference>
<dbReference type="InterPro" id="IPR023415">
    <property type="entry name" value="LDLR_class-A_CS"/>
</dbReference>
<dbReference type="PROSITE" id="PS50092">
    <property type="entry name" value="TSP1"/>
    <property type="match status" value="2"/>
</dbReference>
<dbReference type="InterPro" id="IPR036383">
    <property type="entry name" value="TSP1_rpt_sf"/>
</dbReference>
<dbReference type="InterPro" id="IPR002172">
    <property type="entry name" value="LDrepeatLR_classA_rpt"/>
</dbReference>
<evidence type="ECO:0000256" key="4">
    <source>
        <dbReference type="PROSITE-ProRule" id="PRU00124"/>
    </source>
</evidence>
<comment type="caution">
    <text evidence="7">The sequence shown here is derived from an EMBL/GenBank/DDBJ whole genome shotgun (WGS) entry which is preliminary data.</text>
</comment>
<dbReference type="AlphaFoldDB" id="A0A8S3RGJ9"/>
<keyword evidence="5" id="KW-1133">Transmembrane helix</keyword>
<feature type="transmembrane region" description="Helical" evidence="5">
    <location>
        <begin position="195"/>
        <end position="214"/>
    </location>
</feature>
<dbReference type="SMART" id="SM00192">
    <property type="entry name" value="LDLa"/>
    <property type="match status" value="1"/>
</dbReference>
<evidence type="ECO:0000256" key="1">
    <source>
        <dbReference type="ARBA" id="ARBA00022536"/>
    </source>
</evidence>
<proteinExistence type="predicted"/>
<gene>
    <name evidence="7" type="ORF">MEDL_22641</name>
</gene>
<dbReference type="InterPro" id="IPR036055">
    <property type="entry name" value="LDL_receptor-like_sf"/>
</dbReference>
<dbReference type="InterPro" id="IPR038877">
    <property type="entry name" value="THSD1"/>
</dbReference>
<organism evidence="7 8">
    <name type="scientific">Mytilus edulis</name>
    <name type="common">Blue mussel</name>
    <dbReference type="NCBI Taxonomy" id="6550"/>
    <lineage>
        <taxon>Eukaryota</taxon>
        <taxon>Metazoa</taxon>
        <taxon>Spiralia</taxon>
        <taxon>Lophotrochozoa</taxon>
        <taxon>Mollusca</taxon>
        <taxon>Bivalvia</taxon>
        <taxon>Autobranchia</taxon>
        <taxon>Pteriomorphia</taxon>
        <taxon>Mytilida</taxon>
        <taxon>Mytiloidea</taxon>
        <taxon>Mytilidae</taxon>
        <taxon>Mytilinae</taxon>
        <taxon>Mytilus</taxon>
    </lineage>
</organism>
<protein>
    <submittedName>
        <fullName evidence="7">THBS1</fullName>
    </submittedName>
</protein>
<dbReference type="PROSITE" id="PS01209">
    <property type="entry name" value="LDLRA_1"/>
    <property type="match status" value="1"/>
</dbReference>
<dbReference type="PANTHER" id="PTHR16311">
    <property type="entry name" value="THROMBOSPONDIN TYPE I DOMAIN-CONTAINING 1"/>
    <property type="match status" value="1"/>
</dbReference>
<dbReference type="Gene3D" id="2.40.128.620">
    <property type="match status" value="1"/>
</dbReference>
<keyword evidence="6" id="KW-0732">Signal</keyword>
<comment type="caution">
    <text evidence="4">Lacks conserved residue(s) required for the propagation of feature annotation.</text>
</comment>
<dbReference type="OrthoDB" id="6051778at2759"/>
<dbReference type="SUPFAM" id="SSF57424">
    <property type="entry name" value="LDL receptor-like module"/>
    <property type="match status" value="1"/>
</dbReference>
<name>A0A8S3RGJ9_MYTED</name>
<keyword evidence="5" id="KW-0472">Membrane</keyword>
<evidence type="ECO:0000313" key="7">
    <source>
        <dbReference type="EMBL" id="CAG2208447.1"/>
    </source>
</evidence>